<dbReference type="Pfam" id="PF15445">
    <property type="entry name" value="ATS"/>
    <property type="match status" value="1"/>
</dbReference>
<proteinExistence type="predicted"/>
<accession>A0A2P9DTK1</accession>
<dbReference type="InterPro" id="IPR044932">
    <property type="entry name" value="PfEMP1_ATS_sf"/>
</dbReference>
<dbReference type="EMBL" id="OFAE01000005">
    <property type="protein sequence ID" value="SOV83910.1"/>
    <property type="molecule type" value="Genomic_DNA"/>
</dbReference>
<protein>
    <submittedName>
        <fullName evidence="2">Erythrocyte membrane protein 1, PfEMP1, putative</fullName>
    </submittedName>
</protein>
<dbReference type="Proteomes" id="UP000240500">
    <property type="component" value="Unassembled WGS sequence"/>
</dbReference>
<evidence type="ECO:0000313" key="2">
    <source>
        <dbReference type="EMBL" id="SOV83910.1"/>
    </source>
</evidence>
<evidence type="ECO:0000259" key="1">
    <source>
        <dbReference type="Pfam" id="PF15445"/>
    </source>
</evidence>
<organism evidence="2 3">
    <name type="scientific">Plasmodium reichenowi</name>
    <dbReference type="NCBI Taxonomy" id="5854"/>
    <lineage>
        <taxon>Eukaryota</taxon>
        <taxon>Sar</taxon>
        <taxon>Alveolata</taxon>
        <taxon>Apicomplexa</taxon>
        <taxon>Aconoidasida</taxon>
        <taxon>Haemosporida</taxon>
        <taxon>Plasmodiidae</taxon>
        <taxon>Plasmodium</taxon>
        <taxon>Plasmodium (Laverania)</taxon>
    </lineage>
</organism>
<feature type="domain" description="Plasmodium falciparum erythrocyte membrane protein 1 acidic terminal segment" evidence="1">
    <location>
        <begin position="80"/>
        <end position="252"/>
    </location>
</feature>
<evidence type="ECO:0000313" key="3">
    <source>
        <dbReference type="Proteomes" id="UP000240500"/>
    </source>
</evidence>
<gene>
    <name evidence="2" type="ORF">PRG01_0014700</name>
</gene>
<dbReference type="AlphaFoldDB" id="A0A2P9DTK1"/>
<dbReference type="Gene3D" id="1.10.1900.40">
    <property type="entry name" value="Acidic terminal segments, variant surface antigen of PfEMP1"/>
    <property type="match status" value="1"/>
</dbReference>
<dbReference type="InterPro" id="IPR029211">
    <property type="entry name" value="PfEMP1_ATS"/>
</dbReference>
<dbReference type="OrthoDB" id="378826at2759"/>
<sequence>MYLQHSGPKYKTLIEVVLEPSKRDLESGNIQSDNTHSNKFTDNEWNQLKHYFISNMLQNTEPINNRNGNTPINTHPSTYNMTNTNSRKNNVYSGIDLINYTLSSNHDKYDEVLKRKEDELFGTEHTKNIINSVATQICDDPITNQLNLFHKWLDRHRHMCKKWSKKVDILNQLNEEGTMEHKEHLLDIPPTTLDDIDKINHDTYNIIRNFLPNDLPTPQNNGLHTKNLLTNISTDIHFDEQNIYMDENNNNVENTNVTGNDHFEILYNF</sequence>
<dbReference type="VEuPathDB" id="PlasmoDB:PRG01_0014700"/>
<reference evidence="2 3" key="1">
    <citation type="submission" date="2016-09" db="EMBL/GenBank/DDBJ databases">
        <authorList>
            <consortium name="Pathogen Informatics"/>
        </authorList>
    </citation>
    <scope>NUCLEOTIDE SEQUENCE [LARGE SCALE GENOMIC DNA]</scope>
</reference>
<name>A0A2P9DTK1_PLARE</name>